<dbReference type="SUPFAM" id="SSF52821">
    <property type="entry name" value="Rhodanese/Cell cycle control phosphatase"/>
    <property type="match status" value="1"/>
</dbReference>
<dbReference type="Pfam" id="PF00581">
    <property type="entry name" value="Rhodanese"/>
    <property type="match status" value="1"/>
</dbReference>
<dbReference type="HOGENOM" id="CLU_089574_13_0_14"/>
<dbReference type="PATRIC" id="fig|1276227.3.peg.694"/>
<reference evidence="2 3" key="1">
    <citation type="journal article" date="2013" name="Genome Biol. Evol.">
        <title>Complete genomes of two dipteran-associated spiroplasmas provided insights into the origin, dynamics, and impacts of viral invasion in spiroplasma.</title>
        <authorList>
            <person name="Ku C."/>
            <person name="Lo W.S."/>
            <person name="Chen L.L."/>
            <person name="Kuo C.H."/>
        </authorList>
    </citation>
    <scope>NUCLEOTIDE SEQUENCE [LARGE SCALE GENOMIC DNA]</scope>
    <source>
        <strain evidence="2 3">DF-1</strain>
    </source>
</reference>
<protein>
    <submittedName>
        <fullName evidence="2">Putative rhodanese domain-containing protein</fullName>
    </submittedName>
</protein>
<dbReference type="InterPro" id="IPR036873">
    <property type="entry name" value="Rhodanese-like_dom_sf"/>
</dbReference>
<evidence type="ECO:0000313" key="3">
    <source>
        <dbReference type="Proteomes" id="UP000013964"/>
    </source>
</evidence>
<dbReference type="KEGG" id="scr:SCHRY_v1c06880"/>
<dbReference type="InterPro" id="IPR050229">
    <property type="entry name" value="GlpE_sulfurtransferase"/>
</dbReference>
<name>R4UBI9_9MOLU</name>
<dbReference type="InterPro" id="IPR001763">
    <property type="entry name" value="Rhodanese-like_dom"/>
</dbReference>
<dbReference type="RefSeq" id="WP_016339088.1">
    <property type="nucleotide sequence ID" value="NC_021280.1"/>
</dbReference>
<evidence type="ECO:0000313" key="2">
    <source>
        <dbReference type="EMBL" id="AGM25264.1"/>
    </source>
</evidence>
<accession>R4UBI9</accession>
<dbReference type="PANTHER" id="PTHR43031:SF17">
    <property type="entry name" value="SULFURTRANSFERASE YTWF-RELATED"/>
    <property type="match status" value="1"/>
</dbReference>
<dbReference type="EMBL" id="CP005077">
    <property type="protein sequence ID" value="AGM25264.1"/>
    <property type="molecule type" value="Genomic_DNA"/>
</dbReference>
<sequence length="101" mass="11200">MDSTVKQISWKEVPNYVQAGYQLIDVREPGELTMLAKHPLAQNIPMVGLVFNPEDFFPDKTTKLMITCHSGGRSQQVCNVLTRNGYHNVVDVAGGMSSYQG</sequence>
<keyword evidence="3" id="KW-1185">Reference proteome</keyword>
<dbReference type="eggNOG" id="COG0607">
    <property type="taxonomic scope" value="Bacteria"/>
</dbReference>
<dbReference type="STRING" id="1276227.SCHRY_v1c06880"/>
<dbReference type="PROSITE" id="PS50206">
    <property type="entry name" value="RHODANESE_3"/>
    <property type="match status" value="1"/>
</dbReference>
<gene>
    <name evidence="2" type="ORF">SCHRY_v1c06880</name>
</gene>
<dbReference type="AlphaFoldDB" id="R4UBI9"/>
<dbReference type="Gene3D" id="3.40.250.10">
    <property type="entry name" value="Rhodanese-like domain"/>
    <property type="match status" value="1"/>
</dbReference>
<proteinExistence type="predicted"/>
<organism evidence="2 3">
    <name type="scientific">Spiroplasma chrysopicola DF-1</name>
    <dbReference type="NCBI Taxonomy" id="1276227"/>
    <lineage>
        <taxon>Bacteria</taxon>
        <taxon>Bacillati</taxon>
        <taxon>Mycoplasmatota</taxon>
        <taxon>Mollicutes</taxon>
        <taxon>Entomoplasmatales</taxon>
        <taxon>Spiroplasmataceae</taxon>
        <taxon>Spiroplasma</taxon>
    </lineage>
</organism>
<evidence type="ECO:0000259" key="1">
    <source>
        <dbReference type="PROSITE" id="PS50206"/>
    </source>
</evidence>
<dbReference type="Proteomes" id="UP000013964">
    <property type="component" value="Chromosome"/>
</dbReference>
<dbReference type="OrthoDB" id="399039at2"/>
<dbReference type="PANTHER" id="PTHR43031">
    <property type="entry name" value="FAD-DEPENDENT OXIDOREDUCTASE"/>
    <property type="match status" value="1"/>
</dbReference>
<dbReference type="CDD" id="cd00158">
    <property type="entry name" value="RHOD"/>
    <property type="match status" value="1"/>
</dbReference>
<feature type="domain" description="Rhodanese" evidence="1">
    <location>
        <begin position="17"/>
        <end position="101"/>
    </location>
</feature>